<dbReference type="PANTHER" id="PTHR21028:SF2">
    <property type="entry name" value="CYTH DOMAIN-CONTAINING PROTEIN"/>
    <property type="match status" value="1"/>
</dbReference>
<dbReference type="OrthoDB" id="46040at2157"/>
<keyword evidence="4" id="KW-1185">Reference proteome</keyword>
<protein>
    <submittedName>
        <fullName evidence="3">Adenylate cyclase, class 2</fullName>
    </submittedName>
</protein>
<dbReference type="Gene3D" id="2.40.320.10">
    <property type="entry name" value="Hypothetical Protein Pfu-838710-001"/>
    <property type="match status" value="1"/>
</dbReference>
<feature type="domain" description="CYTH" evidence="2">
    <location>
        <begin position="1"/>
        <end position="210"/>
    </location>
</feature>
<dbReference type="InterPro" id="IPR008173">
    <property type="entry name" value="Adenylyl_cyclase_CyaB"/>
</dbReference>
<feature type="region of interest" description="Disordered" evidence="1">
    <location>
        <begin position="58"/>
        <end position="88"/>
    </location>
</feature>
<dbReference type="PROSITE" id="PS51707">
    <property type="entry name" value="CYTH"/>
    <property type="match status" value="1"/>
</dbReference>
<dbReference type="PANTHER" id="PTHR21028">
    <property type="entry name" value="SI:CH211-156B7.4"/>
    <property type="match status" value="1"/>
</dbReference>
<gene>
    <name evidence="3" type="ORF">SAMN05444422_103340</name>
</gene>
<name>A0A1I1FFQ2_NATHA</name>
<sequence>MYEVEVKVPADLQRVRERLESLEAGARPLESVIQVDTYYDAPHRSFPETDEALRIRSERTVSEADVGETEPSQAEESEGGEERTKITYKGPLVDDESKTREEVETLVDDRTAMDALLTNLGFDPAATVRKSRDRYAVSVADLEFEDTAAETLLVTLDEVDGVGEYVEVETEIDDEGDLETAREAAYALLERLGLDPDDGVRTSYLGLLLERS</sequence>
<evidence type="ECO:0000259" key="2">
    <source>
        <dbReference type="PROSITE" id="PS51707"/>
    </source>
</evidence>
<proteinExistence type="predicted"/>
<dbReference type="EMBL" id="FOKW01000003">
    <property type="protein sequence ID" value="SFB98185.1"/>
    <property type="molecule type" value="Genomic_DNA"/>
</dbReference>
<accession>A0A1I1FFQ2</accession>
<dbReference type="SUPFAM" id="SSF55154">
    <property type="entry name" value="CYTH-like phosphatases"/>
    <property type="match status" value="1"/>
</dbReference>
<dbReference type="CDD" id="cd07890">
    <property type="entry name" value="CYTH-like_AC_IV-like"/>
    <property type="match status" value="1"/>
</dbReference>
<dbReference type="InterPro" id="IPR033469">
    <property type="entry name" value="CYTH-like_dom_sf"/>
</dbReference>
<dbReference type="RefSeq" id="WP_089786967.1">
    <property type="nucleotide sequence ID" value="NZ_FOKW01000003.1"/>
</dbReference>
<reference evidence="4" key="1">
    <citation type="submission" date="2016-10" db="EMBL/GenBank/DDBJ databases">
        <authorList>
            <person name="Varghese N."/>
            <person name="Submissions S."/>
        </authorList>
    </citation>
    <scope>NUCLEOTIDE SEQUENCE [LARGE SCALE GENOMIC DNA]</scope>
    <source>
        <strain evidence="4">DSM 13078</strain>
    </source>
</reference>
<organism evidence="3 4">
    <name type="scientific">Natronobacterium haloterrestre</name>
    <name type="common">Halobiforma haloterrestris</name>
    <dbReference type="NCBI Taxonomy" id="148448"/>
    <lineage>
        <taxon>Archaea</taxon>
        <taxon>Methanobacteriati</taxon>
        <taxon>Methanobacteriota</taxon>
        <taxon>Stenosarchaea group</taxon>
        <taxon>Halobacteria</taxon>
        <taxon>Halobacteriales</taxon>
        <taxon>Natrialbaceae</taxon>
        <taxon>Natronobacterium</taxon>
    </lineage>
</organism>
<evidence type="ECO:0000313" key="4">
    <source>
        <dbReference type="Proteomes" id="UP000199161"/>
    </source>
</evidence>
<dbReference type="AlphaFoldDB" id="A0A1I1FFQ2"/>
<dbReference type="NCBIfam" id="TIGR00318">
    <property type="entry name" value="cyaB"/>
    <property type="match status" value="1"/>
</dbReference>
<feature type="compositionally biased region" description="Acidic residues" evidence="1">
    <location>
        <begin position="65"/>
        <end position="79"/>
    </location>
</feature>
<evidence type="ECO:0000256" key="1">
    <source>
        <dbReference type="SAM" id="MobiDB-lite"/>
    </source>
</evidence>
<evidence type="ECO:0000313" key="3">
    <source>
        <dbReference type="EMBL" id="SFB98185.1"/>
    </source>
</evidence>
<dbReference type="Proteomes" id="UP000199161">
    <property type="component" value="Unassembled WGS sequence"/>
</dbReference>
<dbReference type="InterPro" id="IPR023577">
    <property type="entry name" value="CYTH_domain"/>
</dbReference>
<dbReference type="SMART" id="SM01118">
    <property type="entry name" value="CYTH"/>
    <property type="match status" value="1"/>
</dbReference>
<dbReference type="Pfam" id="PF01928">
    <property type="entry name" value="CYTH"/>
    <property type="match status" value="1"/>
</dbReference>